<dbReference type="Proteomes" id="UP001162087">
    <property type="component" value="Chromosome 14"/>
</dbReference>
<dbReference type="PANTHER" id="PTHR15608:SF0">
    <property type="entry name" value="HIV TAT-SPECIFIC FACTOR 1"/>
    <property type="match status" value="1"/>
</dbReference>
<evidence type="ECO:0000313" key="4">
    <source>
        <dbReference type="EMBL" id="CAI4049335.1"/>
    </source>
</evidence>
<evidence type="ECO:0000259" key="3">
    <source>
        <dbReference type="PROSITE" id="PS50102"/>
    </source>
</evidence>
<dbReference type="InterPro" id="IPR035979">
    <property type="entry name" value="RBD_domain_sf"/>
</dbReference>
<evidence type="ECO:0000256" key="2">
    <source>
        <dbReference type="SAM" id="MobiDB-lite"/>
    </source>
</evidence>
<evidence type="ECO:0000256" key="1">
    <source>
        <dbReference type="PROSITE-ProRule" id="PRU00176"/>
    </source>
</evidence>
<accession>A0AA35J7E0</accession>
<dbReference type="GO" id="GO:0003723">
    <property type="term" value="F:RNA binding"/>
    <property type="evidence" value="ECO:0007669"/>
    <property type="project" value="UniProtKB-UniRule"/>
</dbReference>
<dbReference type="SMART" id="SM00360">
    <property type="entry name" value="RRM"/>
    <property type="match status" value="2"/>
</dbReference>
<dbReference type="InterPro" id="IPR034393">
    <property type="entry name" value="TatSF1-like"/>
</dbReference>
<dbReference type="GO" id="GO:0005684">
    <property type="term" value="C:U2-type spliceosomal complex"/>
    <property type="evidence" value="ECO:0007669"/>
    <property type="project" value="TreeGrafter"/>
</dbReference>
<dbReference type="RefSeq" id="XP_056084531.1">
    <property type="nucleotide sequence ID" value="XM_056230632.1"/>
</dbReference>
<gene>
    <name evidence="4" type="primary">SKDI14G0470</name>
    <name evidence="4" type="ORF">SKDI_14G0470</name>
</gene>
<proteinExistence type="predicted"/>
<name>A0AA35J7E0_SACK1</name>
<dbReference type="InterPro" id="IPR000504">
    <property type="entry name" value="RRM_dom"/>
</dbReference>
<feature type="domain" description="RRM" evidence="3">
    <location>
        <begin position="45"/>
        <end position="130"/>
    </location>
</feature>
<dbReference type="PANTHER" id="PTHR15608">
    <property type="entry name" value="SPLICING FACTOR U2AF-ASSOCIATED PROTEIN 2"/>
    <property type="match status" value="1"/>
</dbReference>
<dbReference type="Pfam" id="PF16367">
    <property type="entry name" value="RRM_7"/>
    <property type="match status" value="1"/>
</dbReference>
<organism evidence="4 5">
    <name type="scientific">Saccharomyces kudriavzevii (strain ATCC MYA-4449 / AS 2.2408 / CBS 8840 / NBRC 1802 / NCYC 2889)</name>
    <name type="common">Yeast</name>
    <dbReference type="NCBI Taxonomy" id="226230"/>
    <lineage>
        <taxon>Eukaryota</taxon>
        <taxon>Fungi</taxon>
        <taxon>Dikarya</taxon>
        <taxon>Ascomycota</taxon>
        <taxon>Saccharomycotina</taxon>
        <taxon>Saccharomycetes</taxon>
        <taxon>Saccharomycetales</taxon>
        <taxon>Saccharomycetaceae</taxon>
        <taxon>Saccharomyces</taxon>
    </lineage>
</organism>
<keyword evidence="5" id="KW-1185">Reference proteome</keyword>
<dbReference type="GeneID" id="80926536"/>
<reference evidence="4" key="1">
    <citation type="submission" date="2022-10" db="EMBL/GenBank/DDBJ databases">
        <authorList>
            <person name="Byrne P K."/>
        </authorList>
    </citation>
    <scope>NUCLEOTIDE SEQUENCE</scope>
    <source>
        <strain evidence="4">IFO1802</strain>
    </source>
</reference>
<protein>
    <recommendedName>
        <fullName evidence="3">RRM domain-containing protein</fullName>
    </recommendedName>
</protein>
<evidence type="ECO:0000313" key="5">
    <source>
        <dbReference type="Proteomes" id="UP001162087"/>
    </source>
</evidence>
<dbReference type="SUPFAM" id="SSF54928">
    <property type="entry name" value="RNA-binding domain, RBD"/>
    <property type="match status" value="1"/>
</dbReference>
<dbReference type="AlphaFoldDB" id="A0AA35J7E0"/>
<feature type="region of interest" description="Disordered" evidence="2">
    <location>
        <begin position="18"/>
        <end position="47"/>
    </location>
</feature>
<keyword evidence="1" id="KW-0694">RNA-binding</keyword>
<dbReference type="InterPro" id="IPR012677">
    <property type="entry name" value="Nucleotide-bd_a/b_plait_sf"/>
</dbReference>
<dbReference type="PROSITE" id="PS50102">
    <property type="entry name" value="RRM"/>
    <property type="match status" value="1"/>
</dbReference>
<dbReference type="CDD" id="cd12285">
    <property type="entry name" value="RRM3_RBM39_like"/>
    <property type="match status" value="1"/>
</dbReference>
<feature type="compositionally biased region" description="Basic and acidic residues" evidence="2">
    <location>
        <begin position="131"/>
        <end position="148"/>
    </location>
</feature>
<dbReference type="EMBL" id="OX365909">
    <property type="protein sequence ID" value="CAI4049335.1"/>
    <property type="molecule type" value="Genomic_DNA"/>
</dbReference>
<dbReference type="Gene3D" id="3.30.70.330">
    <property type="match status" value="2"/>
</dbReference>
<feature type="region of interest" description="Disordered" evidence="2">
    <location>
        <begin position="131"/>
        <end position="164"/>
    </location>
</feature>
<feature type="compositionally biased region" description="Basic and acidic residues" evidence="2">
    <location>
        <begin position="19"/>
        <end position="40"/>
    </location>
</feature>
<sequence length="285" mass="32458">MDAEELELKGQLKNLKQQELLRRKQSKENNTRKREVEYKNSSKSSSVYISGLPTDRITKDELTKQFSKYGKIRINRDEEPLCKLYVNDEGVPKGDALIIYSKEESVTLAVDMMDESIFLGNKIRVEKAQFEDRGSENMDKKESSLKELDECEPPTKKPKQTNFSRAEDVIDYNDDESLAKADRTVVFANVFNIYKEYTPDDITDIQDDLLGGCEEIGQVDGLSVSPSKGEATVLFKKSKDALRCCKIMTGRYFDGQKLLVFIIGDENAPETNDENEESDVEDDLI</sequence>
<dbReference type="GO" id="GO:0005686">
    <property type="term" value="C:U2 snRNP"/>
    <property type="evidence" value="ECO:0007669"/>
    <property type="project" value="TreeGrafter"/>
</dbReference>